<dbReference type="STRING" id="35608.A0A2U1KP49"/>
<dbReference type="PROSITE" id="PS51375">
    <property type="entry name" value="PPR"/>
    <property type="match status" value="1"/>
</dbReference>
<evidence type="ECO:0000256" key="3">
    <source>
        <dbReference type="PROSITE-ProRule" id="PRU00708"/>
    </source>
</evidence>
<evidence type="ECO:0000256" key="2">
    <source>
        <dbReference type="ARBA" id="ARBA00022737"/>
    </source>
</evidence>
<dbReference type="Pfam" id="PF13041">
    <property type="entry name" value="PPR_2"/>
    <property type="match status" value="1"/>
</dbReference>
<organism evidence="4 5">
    <name type="scientific">Artemisia annua</name>
    <name type="common">Sweet wormwood</name>
    <dbReference type="NCBI Taxonomy" id="35608"/>
    <lineage>
        <taxon>Eukaryota</taxon>
        <taxon>Viridiplantae</taxon>
        <taxon>Streptophyta</taxon>
        <taxon>Embryophyta</taxon>
        <taxon>Tracheophyta</taxon>
        <taxon>Spermatophyta</taxon>
        <taxon>Magnoliopsida</taxon>
        <taxon>eudicotyledons</taxon>
        <taxon>Gunneridae</taxon>
        <taxon>Pentapetalae</taxon>
        <taxon>asterids</taxon>
        <taxon>campanulids</taxon>
        <taxon>Asterales</taxon>
        <taxon>Asteraceae</taxon>
        <taxon>Asteroideae</taxon>
        <taxon>Anthemideae</taxon>
        <taxon>Artemisiinae</taxon>
        <taxon>Artemisia</taxon>
    </lineage>
</organism>
<protein>
    <submittedName>
        <fullName evidence="4">Pentatricopeptide repeat-containing protein</fullName>
    </submittedName>
</protein>
<dbReference type="GO" id="GO:0003729">
    <property type="term" value="F:mRNA binding"/>
    <property type="evidence" value="ECO:0007669"/>
    <property type="project" value="TreeGrafter"/>
</dbReference>
<dbReference type="InterPro" id="IPR011990">
    <property type="entry name" value="TPR-like_helical_dom_sf"/>
</dbReference>
<sequence length="145" mass="16190">MGKVEEGIKVLDDMVMGKFNFCTPDNVTLTTIISGLLTVGKTQEALDVLLKVMPEKSFHLNVITYNVVLCGLFKLLHVIEAMKVFNSMIRVDVVADSTTHAIMIDGLCECDQDLVYQQQPFFDPSFIFFSLVSLSYASNFCSFSL</sequence>
<dbReference type="EMBL" id="PKPP01015534">
    <property type="protein sequence ID" value="PWA38529.1"/>
    <property type="molecule type" value="Genomic_DNA"/>
</dbReference>
<evidence type="ECO:0000313" key="4">
    <source>
        <dbReference type="EMBL" id="PWA38529.1"/>
    </source>
</evidence>
<proteinExistence type="inferred from homology"/>
<dbReference type="Gene3D" id="1.25.40.10">
    <property type="entry name" value="Tetratricopeptide repeat domain"/>
    <property type="match status" value="1"/>
</dbReference>
<dbReference type="Pfam" id="PF01535">
    <property type="entry name" value="PPR"/>
    <property type="match status" value="1"/>
</dbReference>
<dbReference type="AlphaFoldDB" id="A0A2U1KP49"/>
<gene>
    <name evidence="4" type="ORF">CTI12_AA580500</name>
</gene>
<dbReference type="PANTHER" id="PTHR47938:SF35">
    <property type="entry name" value="PENTATRICOPEPTIDE REPEAT-CONTAINING PROTEIN 4, MITOCHONDRIAL-RELATED"/>
    <property type="match status" value="1"/>
</dbReference>
<keyword evidence="2" id="KW-0677">Repeat</keyword>
<comment type="caution">
    <text evidence="4">The sequence shown here is derived from an EMBL/GenBank/DDBJ whole genome shotgun (WGS) entry which is preliminary data.</text>
</comment>
<evidence type="ECO:0000256" key="1">
    <source>
        <dbReference type="ARBA" id="ARBA00007626"/>
    </source>
</evidence>
<evidence type="ECO:0000313" key="5">
    <source>
        <dbReference type="Proteomes" id="UP000245207"/>
    </source>
</evidence>
<accession>A0A2U1KP49</accession>
<comment type="similarity">
    <text evidence="1">Belongs to the PPR family. P subfamily.</text>
</comment>
<reference evidence="4 5" key="1">
    <citation type="journal article" date="2018" name="Mol. Plant">
        <title>The genome of Artemisia annua provides insight into the evolution of Asteraceae family and artemisinin biosynthesis.</title>
        <authorList>
            <person name="Shen Q."/>
            <person name="Zhang L."/>
            <person name="Liao Z."/>
            <person name="Wang S."/>
            <person name="Yan T."/>
            <person name="Shi P."/>
            <person name="Liu M."/>
            <person name="Fu X."/>
            <person name="Pan Q."/>
            <person name="Wang Y."/>
            <person name="Lv Z."/>
            <person name="Lu X."/>
            <person name="Zhang F."/>
            <person name="Jiang W."/>
            <person name="Ma Y."/>
            <person name="Chen M."/>
            <person name="Hao X."/>
            <person name="Li L."/>
            <person name="Tang Y."/>
            <person name="Lv G."/>
            <person name="Zhou Y."/>
            <person name="Sun X."/>
            <person name="Brodelius P.E."/>
            <person name="Rose J.K.C."/>
            <person name="Tang K."/>
        </authorList>
    </citation>
    <scope>NUCLEOTIDE SEQUENCE [LARGE SCALE GENOMIC DNA]</scope>
    <source>
        <strain evidence="5">cv. Huhao1</strain>
        <tissue evidence="4">Leaf</tissue>
    </source>
</reference>
<dbReference type="Proteomes" id="UP000245207">
    <property type="component" value="Unassembled WGS sequence"/>
</dbReference>
<keyword evidence="5" id="KW-1185">Reference proteome</keyword>
<dbReference type="PANTHER" id="PTHR47938">
    <property type="entry name" value="RESPIRATORY COMPLEX I CHAPERONE (CIA84), PUTATIVE (AFU_ORTHOLOGUE AFUA_2G06020)-RELATED"/>
    <property type="match status" value="1"/>
</dbReference>
<dbReference type="InterPro" id="IPR002885">
    <property type="entry name" value="PPR_rpt"/>
</dbReference>
<dbReference type="OrthoDB" id="987358at2759"/>
<name>A0A2U1KP49_ARTAN</name>
<dbReference type="NCBIfam" id="TIGR00756">
    <property type="entry name" value="PPR"/>
    <property type="match status" value="1"/>
</dbReference>
<feature type="repeat" description="PPR" evidence="3">
    <location>
        <begin position="61"/>
        <end position="95"/>
    </location>
</feature>